<proteinExistence type="predicted"/>
<protein>
    <submittedName>
        <fullName evidence="2">Uncharacterized protein</fullName>
    </submittedName>
</protein>
<feature type="non-terminal residue" evidence="2">
    <location>
        <position position="167"/>
    </location>
</feature>
<dbReference type="Proteomes" id="UP001328107">
    <property type="component" value="Unassembled WGS sequence"/>
</dbReference>
<keyword evidence="3" id="KW-1185">Reference proteome</keyword>
<dbReference type="AlphaFoldDB" id="A0AAN5I9Z3"/>
<accession>A0AAN5I9Z3</accession>
<evidence type="ECO:0000256" key="1">
    <source>
        <dbReference type="SAM" id="MobiDB-lite"/>
    </source>
</evidence>
<feature type="region of interest" description="Disordered" evidence="1">
    <location>
        <begin position="80"/>
        <end position="108"/>
    </location>
</feature>
<feature type="non-terminal residue" evidence="2">
    <location>
        <position position="1"/>
    </location>
</feature>
<comment type="caution">
    <text evidence="2">The sequence shown here is derived from an EMBL/GenBank/DDBJ whole genome shotgun (WGS) entry which is preliminary data.</text>
</comment>
<reference evidence="3" key="1">
    <citation type="submission" date="2022-10" db="EMBL/GenBank/DDBJ databases">
        <title>Genome assembly of Pristionchus species.</title>
        <authorList>
            <person name="Yoshida K."/>
            <person name="Sommer R.J."/>
        </authorList>
    </citation>
    <scope>NUCLEOTIDE SEQUENCE [LARGE SCALE GENOMIC DNA]</scope>
    <source>
        <strain evidence="3">RS5460</strain>
    </source>
</reference>
<organism evidence="2 3">
    <name type="scientific">Pristionchus mayeri</name>
    <dbReference type="NCBI Taxonomy" id="1317129"/>
    <lineage>
        <taxon>Eukaryota</taxon>
        <taxon>Metazoa</taxon>
        <taxon>Ecdysozoa</taxon>
        <taxon>Nematoda</taxon>
        <taxon>Chromadorea</taxon>
        <taxon>Rhabditida</taxon>
        <taxon>Rhabditina</taxon>
        <taxon>Diplogasteromorpha</taxon>
        <taxon>Diplogasteroidea</taxon>
        <taxon>Neodiplogasteridae</taxon>
        <taxon>Pristionchus</taxon>
    </lineage>
</organism>
<sequence length="167" mass="19007">LLSKFDIEAQSDRTAPPNGVLSCRLYTRWTGLHLYLFTVTSIFEVVNLSRSGVHLLCFSILPTMRAANRPSKRGPVEVIKIDDDGEDDGNIAAKKPTPSPEFTKLQDQNRKLERDLQSCIRIAGEKQQRIEFLEQLIDQKPNIASVDPRKMEELEKRIIELTTGQEE</sequence>
<gene>
    <name evidence="2" type="ORF">PMAYCL1PPCAC_25651</name>
</gene>
<dbReference type="EMBL" id="BTRK01000005">
    <property type="protein sequence ID" value="GMR55456.1"/>
    <property type="molecule type" value="Genomic_DNA"/>
</dbReference>
<evidence type="ECO:0000313" key="3">
    <source>
        <dbReference type="Proteomes" id="UP001328107"/>
    </source>
</evidence>
<evidence type="ECO:0000313" key="2">
    <source>
        <dbReference type="EMBL" id="GMR55456.1"/>
    </source>
</evidence>
<name>A0AAN5I9Z3_9BILA</name>